<evidence type="ECO:0000313" key="3">
    <source>
        <dbReference type="Proteomes" id="UP001237642"/>
    </source>
</evidence>
<feature type="compositionally biased region" description="Basic and acidic residues" evidence="1">
    <location>
        <begin position="67"/>
        <end position="81"/>
    </location>
</feature>
<accession>A0AAD8IYE4</accession>
<dbReference type="PANTHER" id="PTHR34207">
    <property type="entry name" value="PROTEIN BIC1"/>
    <property type="match status" value="1"/>
</dbReference>
<gene>
    <name evidence="2" type="ORF">POM88_012589</name>
</gene>
<dbReference type="AlphaFoldDB" id="A0AAD8IYE4"/>
<dbReference type="Proteomes" id="UP001237642">
    <property type="component" value="Unassembled WGS sequence"/>
</dbReference>
<name>A0AAD8IYE4_9APIA</name>
<feature type="region of interest" description="Disordered" evidence="1">
    <location>
        <begin position="1"/>
        <end position="81"/>
    </location>
</feature>
<keyword evidence="3" id="KW-1185">Reference proteome</keyword>
<dbReference type="GO" id="GO:0009785">
    <property type="term" value="P:blue light signaling pathway"/>
    <property type="evidence" value="ECO:0007669"/>
    <property type="project" value="InterPro"/>
</dbReference>
<evidence type="ECO:0000256" key="1">
    <source>
        <dbReference type="SAM" id="MobiDB-lite"/>
    </source>
</evidence>
<proteinExistence type="predicted"/>
<dbReference type="EMBL" id="JAUIZM010000003">
    <property type="protein sequence ID" value="KAK1393533.1"/>
    <property type="molecule type" value="Genomic_DNA"/>
</dbReference>
<sequence length="187" mass="21172">MATPVPSYISDHETQPEKPKEEDEESSLKIYDDNEVNVKGDETKKSSTSSEEAALMQVVPVPAGDSSNRKGSDVGDESGRERLKRHRIEMGGRVWVPDTWGQENLLKNWIDCTAFDASLGYIQALRQNHRRRAPSSIEILRPRKAIKSFQEKKVVVIVAEASHIVVPTEDNSEKYKSSYRVEYPREA</sequence>
<organism evidence="2 3">
    <name type="scientific">Heracleum sosnowskyi</name>
    <dbReference type="NCBI Taxonomy" id="360622"/>
    <lineage>
        <taxon>Eukaryota</taxon>
        <taxon>Viridiplantae</taxon>
        <taxon>Streptophyta</taxon>
        <taxon>Embryophyta</taxon>
        <taxon>Tracheophyta</taxon>
        <taxon>Spermatophyta</taxon>
        <taxon>Magnoliopsida</taxon>
        <taxon>eudicotyledons</taxon>
        <taxon>Gunneridae</taxon>
        <taxon>Pentapetalae</taxon>
        <taxon>asterids</taxon>
        <taxon>campanulids</taxon>
        <taxon>Apiales</taxon>
        <taxon>Apiaceae</taxon>
        <taxon>Apioideae</taxon>
        <taxon>apioid superclade</taxon>
        <taxon>Tordylieae</taxon>
        <taxon>Tordyliinae</taxon>
        <taxon>Heracleum</taxon>
    </lineage>
</organism>
<dbReference type="CDD" id="cd22645">
    <property type="entry name" value="BIC1_CID"/>
    <property type="match status" value="1"/>
</dbReference>
<reference evidence="2" key="2">
    <citation type="submission" date="2023-05" db="EMBL/GenBank/DDBJ databases">
        <authorList>
            <person name="Schelkunov M.I."/>
        </authorList>
    </citation>
    <scope>NUCLEOTIDE SEQUENCE</scope>
    <source>
        <strain evidence="2">Hsosn_3</strain>
        <tissue evidence="2">Leaf</tissue>
    </source>
</reference>
<protein>
    <submittedName>
        <fullName evidence="2">Mucin-17 like</fullName>
    </submittedName>
</protein>
<evidence type="ECO:0000313" key="2">
    <source>
        <dbReference type="EMBL" id="KAK1393533.1"/>
    </source>
</evidence>
<dbReference type="InterPro" id="IPR040374">
    <property type="entry name" value="BIC"/>
</dbReference>
<reference evidence="2" key="1">
    <citation type="submission" date="2023-02" db="EMBL/GenBank/DDBJ databases">
        <title>Genome of toxic invasive species Heracleum sosnowskyi carries increased number of genes despite the absence of recent whole-genome duplications.</title>
        <authorList>
            <person name="Schelkunov M."/>
            <person name="Shtratnikova V."/>
            <person name="Makarenko M."/>
            <person name="Klepikova A."/>
            <person name="Omelchenko D."/>
            <person name="Novikova G."/>
            <person name="Obukhova E."/>
            <person name="Bogdanov V."/>
            <person name="Penin A."/>
            <person name="Logacheva M."/>
        </authorList>
    </citation>
    <scope>NUCLEOTIDE SEQUENCE</scope>
    <source>
        <strain evidence="2">Hsosn_3</strain>
        <tissue evidence="2">Leaf</tissue>
    </source>
</reference>
<comment type="caution">
    <text evidence="2">The sequence shown here is derived from an EMBL/GenBank/DDBJ whole genome shotgun (WGS) entry which is preliminary data.</text>
</comment>
<dbReference type="PANTHER" id="PTHR34207:SF2">
    <property type="entry name" value="PROTEIN BIC1"/>
    <property type="match status" value="1"/>
</dbReference>
<feature type="compositionally biased region" description="Basic and acidic residues" evidence="1">
    <location>
        <begin position="10"/>
        <end position="45"/>
    </location>
</feature>